<dbReference type="Proteomes" id="UP000698800">
    <property type="component" value="Unassembled WGS sequence"/>
</dbReference>
<comment type="caution">
    <text evidence="1">The sequence shown here is derived from an EMBL/GenBank/DDBJ whole genome shotgun (WGS) entry which is preliminary data.</text>
</comment>
<keyword evidence="2" id="KW-1185">Reference proteome</keyword>
<organism evidence="1 2">
    <name type="scientific">Glutinoglossum americanum</name>
    <dbReference type="NCBI Taxonomy" id="1670608"/>
    <lineage>
        <taxon>Eukaryota</taxon>
        <taxon>Fungi</taxon>
        <taxon>Dikarya</taxon>
        <taxon>Ascomycota</taxon>
        <taxon>Pezizomycotina</taxon>
        <taxon>Geoglossomycetes</taxon>
        <taxon>Geoglossales</taxon>
        <taxon>Geoglossaceae</taxon>
        <taxon>Glutinoglossum</taxon>
    </lineage>
</organism>
<gene>
    <name evidence="1" type="ORF">FGG08_007709</name>
</gene>
<accession>A0A9P8KTL4</accession>
<sequence length="184" mass="20822">MVMDKNGHIWIGTLNGLFVTRGSTIVPFTLPIPNDKVISTLYLHNNHLYVGTNEGITRIDINSYAATTLPLKDENGNTIHNYCMVVHVNGDKMLYYTGYNEASYYQYDLKTGKSTFLFNHSDGYRAIKTNTRGDVTKLWAIETTGLLEHDMVDRSVRTRYLFKGYGGQPILSIQEARLDATDTL</sequence>
<feature type="non-terminal residue" evidence="1">
    <location>
        <position position="184"/>
    </location>
</feature>
<dbReference type="SUPFAM" id="SSF63829">
    <property type="entry name" value="Calcium-dependent phosphotriesterase"/>
    <property type="match status" value="1"/>
</dbReference>
<dbReference type="InterPro" id="IPR015943">
    <property type="entry name" value="WD40/YVTN_repeat-like_dom_sf"/>
</dbReference>
<dbReference type="EMBL" id="JAGHQL010000537">
    <property type="protein sequence ID" value="KAH0533493.1"/>
    <property type="molecule type" value="Genomic_DNA"/>
</dbReference>
<name>A0A9P8KTL4_9PEZI</name>
<evidence type="ECO:0000313" key="1">
    <source>
        <dbReference type="EMBL" id="KAH0533493.1"/>
    </source>
</evidence>
<protein>
    <submittedName>
        <fullName evidence="1">Uncharacterized protein</fullName>
    </submittedName>
</protein>
<dbReference type="AlphaFoldDB" id="A0A9P8KTL4"/>
<dbReference type="Gene3D" id="2.130.10.10">
    <property type="entry name" value="YVTN repeat-like/Quinoprotein amine dehydrogenase"/>
    <property type="match status" value="1"/>
</dbReference>
<proteinExistence type="predicted"/>
<evidence type="ECO:0000313" key="2">
    <source>
        <dbReference type="Proteomes" id="UP000698800"/>
    </source>
</evidence>
<reference evidence="1" key="1">
    <citation type="submission" date="2021-03" db="EMBL/GenBank/DDBJ databases">
        <title>Comparative genomics and phylogenomic investigation of the class Geoglossomycetes provide insights into ecological specialization and systematics.</title>
        <authorList>
            <person name="Melie T."/>
            <person name="Pirro S."/>
            <person name="Miller A.N."/>
            <person name="Quandt A."/>
        </authorList>
    </citation>
    <scope>NUCLEOTIDE SEQUENCE</scope>
    <source>
        <strain evidence="1">GBOQ0MN5Z8</strain>
    </source>
</reference>